<feature type="domain" description="Heterokaryon incompatibility" evidence="1">
    <location>
        <begin position="121"/>
        <end position="236"/>
    </location>
</feature>
<gene>
    <name evidence="2" type="ORF">CGLO_07011</name>
</gene>
<name>T0LNK0_COLGC</name>
<dbReference type="AlphaFoldDB" id="T0LNK0"/>
<dbReference type="STRING" id="1237896.T0LNK0"/>
<organism evidence="2 3">
    <name type="scientific">Colletotrichum gloeosporioides (strain Cg-14)</name>
    <name type="common">Anthracnose fungus</name>
    <name type="synonym">Glomerella cingulata</name>
    <dbReference type="NCBI Taxonomy" id="1237896"/>
    <lineage>
        <taxon>Eukaryota</taxon>
        <taxon>Fungi</taxon>
        <taxon>Dikarya</taxon>
        <taxon>Ascomycota</taxon>
        <taxon>Pezizomycotina</taxon>
        <taxon>Sordariomycetes</taxon>
        <taxon>Hypocreomycetidae</taxon>
        <taxon>Glomerellales</taxon>
        <taxon>Glomerellaceae</taxon>
        <taxon>Colletotrichum</taxon>
        <taxon>Colletotrichum gloeosporioides species complex</taxon>
    </lineage>
</organism>
<sequence length="432" mass="48161">MELPNCLNEIAIELGAKPGRARGNKRLLSTFASLADADAGGPFTSIYSEWEAEMEARAPKFSLARKSTIAVPLKAYSADVPRFFDKETQRRLKTNAMGDMPLRLINTTTGKVEIGQGTGRYAALSYVWKQMSDLDTVLEPILNLVREAGIHWLWVDQRCILQEDDQDKDTEVPKMGKYYGGAAVTVALVPEIRELDKLSTVQMGEYAEEEGVRTWPDWKEQLAFAWWTSRVWTFQEAALSENLAVIAQGASSNMDTIIWASNVRDMRQDGQKILFSGRQGTKDVCTGSGFFGWKYYHHSGYGWPRAVGSQGKMELGDIWDMTVGRDCFKSLDRIYGLLGCLAGASSVTVDYDMDEPTLMCQLAKAGMLRSEVMVDVNGIERSVTGTFQTIQFDGIQELSDILSYRKLAKFTEFAKSTLGKTSSMFINYPGSS</sequence>
<dbReference type="HOGENOM" id="CLU_634595_0_0_1"/>
<dbReference type="EMBL" id="AMYD01001405">
    <property type="protein sequence ID" value="EQB53281.1"/>
    <property type="molecule type" value="Genomic_DNA"/>
</dbReference>
<dbReference type="InterPro" id="IPR052895">
    <property type="entry name" value="HetReg/Transcr_Mod"/>
</dbReference>
<accession>T0LNK0</accession>
<dbReference type="Proteomes" id="UP000015530">
    <property type="component" value="Unassembled WGS sequence"/>
</dbReference>
<evidence type="ECO:0000313" key="2">
    <source>
        <dbReference type="EMBL" id="EQB53281.1"/>
    </source>
</evidence>
<protein>
    <recommendedName>
        <fullName evidence="1">Heterokaryon incompatibility domain-containing protein</fullName>
    </recommendedName>
</protein>
<evidence type="ECO:0000259" key="1">
    <source>
        <dbReference type="Pfam" id="PF06985"/>
    </source>
</evidence>
<dbReference type="InterPro" id="IPR010730">
    <property type="entry name" value="HET"/>
</dbReference>
<evidence type="ECO:0000313" key="3">
    <source>
        <dbReference type="Proteomes" id="UP000015530"/>
    </source>
</evidence>
<reference evidence="3" key="1">
    <citation type="journal article" date="2013" name="Mol. Plant Microbe Interact.">
        <title>Global aspects of pacC regulation of pathogenicity genes in Colletotrichum gloeosporioides as revealed by transcriptome analysis.</title>
        <authorList>
            <person name="Alkan N."/>
            <person name="Meng X."/>
            <person name="Friedlander G."/>
            <person name="Reuveni E."/>
            <person name="Sukno S."/>
            <person name="Sherman A."/>
            <person name="Thon M."/>
            <person name="Fluhr R."/>
            <person name="Prusky D."/>
        </authorList>
    </citation>
    <scope>NUCLEOTIDE SEQUENCE [LARGE SCALE GENOMIC DNA]</scope>
    <source>
        <strain evidence="3">Cg-14</strain>
    </source>
</reference>
<dbReference type="Pfam" id="PF06985">
    <property type="entry name" value="HET"/>
    <property type="match status" value="1"/>
</dbReference>
<dbReference type="PANTHER" id="PTHR24148:SF81">
    <property type="entry name" value="HETEROKARYON INCOMPATIBILITY DOMAIN-CONTAINING PROTEIN"/>
    <property type="match status" value="1"/>
</dbReference>
<comment type="caution">
    <text evidence="2">The sequence shown here is derived from an EMBL/GenBank/DDBJ whole genome shotgun (WGS) entry which is preliminary data.</text>
</comment>
<dbReference type="OrthoDB" id="2157530at2759"/>
<proteinExistence type="predicted"/>
<dbReference type="PANTHER" id="PTHR24148">
    <property type="entry name" value="ANKYRIN REPEAT DOMAIN-CONTAINING PROTEIN 39 HOMOLOG-RELATED"/>
    <property type="match status" value="1"/>
</dbReference>